<dbReference type="EMBL" id="CP029287">
    <property type="protein sequence ID" value="AWR99704.1"/>
    <property type="molecule type" value="Genomic_DNA"/>
</dbReference>
<dbReference type="CDD" id="cd02440">
    <property type="entry name" value="AdoMet_MTases"/>
    <property type="match status" value="1"/>
</dbReference>
<reference evidence="2 3" key="1">
    <citation type="submission" date="2018-05" db="EMBL/GenBank/DDBJ databases">
        <title>Complete Genome Sequences of Extremely Thermoacidophilic, Metal-Mobilizing Type-Strain Members of the Archaeal Family Sulfolobaceae: Acidianus brierleyi DSM-1651T, Acidianus sulfidivorans DSM-18786T, Metallosphaera hakonensis DSM-7519T, and Metallosphaera prunae DSM-10039T.</title>
        <authorList>
            <person name="Counts J.A."/>
            <person name="Kelly R.M."/>
        </authorList>
    </citation>
    <scope>NUCLEOTIDE SEQUENCE [LARGE SCALE GENOMIC DNA]</scope>
    <source>
        <strain evidence="2 3">HO1-1</strain>
    </source>
</reference>
<dbReference type="AlphaFoldDB" id="A0A2U9IUK2"/>
<evidence type="ECO:0000259" key="1">
    <source>
        <dbReference type="Pfam" id="PF08241"/>
    </source>
</evidence>
<dbReference type="SUPFAM" id="SSF53335">
    <property type="entry name" value="S-adenosyl-L-methionine-dependent methyltransferases"/>
    <property type="match status" value="1"/>
</dbReference>
<dbReference type="InterPro" id="IPR029063">
    <property type="entry name" value="SAM-dependent_MTases_sf"/>
</dbReference>
<reference evidence="3" key="2">
    <citation type="submission" date="2020-03" db="EMBL/GenBank/DDBJ databases">
        <title>Complete Genome Sequences of Extremely Thermoacidophilic, Metal-Mobilizing Type-Strain Members of the Archaeal Family Sulfolobaceae: Acidianus brierleyi DSM-1651T, Acidianus sulfidivorans DSM-18786T, Metallosphaera hakonensis DSM-7519T, and Metallosphaera prunae DSM-10039T.</title>
        <authorList>
            <person name="Counts J.A."/>
            <person name="Kelly R.M."/>
        </authorList>
    </citation>
    <scope>NUCLEOTIDE SEQUENCE [LARGE SCALE GENOMIC DNA]</scope>
    <source>
        <strain evidence="3">HO1-1</strain>
    </source>
</reference>
<accession>A0A2U9IUK2</accession>
<dbReference type="GO" id="GO:0008757">
    <property type="term" value="F:S-adenosylmethionine-dependent methyltransferase activity"/>
    <property type="evidence" value="ECO:0007669"/>
    <property type="project" value="InterPro"/>
</dbReference>
<protein>
    <submittedName>
        <fullName evidence="2">Class I SAM-dependent methyltransferase</fullName>
    </submittedName>
</protein>
<proteinExistence type="predicted"/>
<dbReference type="InterPro" id="IPR013216">
    <property type="entry name" value="Methyltransf_11"/>
</dbReference>
<organism evidence="2 3">
    <name type="scientific">Metallosphaera hakonensis JCM 8857 = DSM 7519</name>
    <dbReference type="NCBI Taxonomy" id="1293036"/>
    <lineage>
        <taxon>Archaea</taxon>
        <taxon>Thermoproteota</taxon>
        <taxon>Thermoprotei</taxon>
        <taxon>Sulfolobales</taxon>
        <taxon>Sulfolobaceae</taxon>
        <taxon>Metallosphaera</taxon>
    </lineage>
</organism>
<dbReference type="PANTHER" id="PTHR43591">
    <property type="entry name" value="METHYLTRANSFERASE"/>
    <property type="match status" value="1"/>
</dbReference>
<keyword evidence="2" id="KW-0489">Methyltransferase</keyword>
<dbReference type="OrthoDB" id="1018at2157"/>
<dbReference type="Gene3D" id="3.40.50.150">
    <property type="entry name" value="Vaccinia Virus protein VP39"/>
    <property type="match status" value="1"/>
</dbReference>
<reference evidence="3" key="3">
    <citation type="submission" date="2020-03" db="EMBL/GenBank/DDBJ databases">
        <title>Sequencing and Assembly of Multiple Reported Metal-Biooxidizing Members of the Extremely Thermoacidophilic Archaeal Family Sulfolobaceae.</title>
        <authorList>
            <person name="Counts J.A."/>
            <person name="Kelly R.M."/>
        </authorList>
    </citation>
    <scope>NUCLEOTIDE SEQUENCE [LARGE SCALE GENOMIC DNA]</scope>
    <source>
        <strain evidence="3">HO1-1</strain>
    </source>
</reference>
<keyword evidence="3" id="KW-1185">Reference proteome</keyword>
<dbReference type="GeneID" id="36835355"/>
<keyword evidence="2" id="KW-0808">Transferase</keyword>
<evidence type="ECO:0000313" key="2">
    <source>
        <dbReference type="EMBL" id="AWR99704.1"/>
    </source>
</evidence>
<dbReference type="GO" id="GO:0032259">
    <property type="term" value="P:methylation"/>
    <property type="evidence" value="ECO:0007669"/>
    <property type="project" value="UniProtKB-KW"/>
</dbReference>
<evidence type="ECO:0000313" key="3">
    <source>
        <dbReference type="Proteomes" id="UP000247586"/>
    </source>
</evidence>
<dbReference type="Pfam" id="PF08241">
    <property type="entry name" value="Methyltransf_11"/>
    <property type="match status" value="1"/>
</dbReference>
<sequence length="230" mass="25907">MVNLVCPQDKLPLTSDLKCPKGHVYRQIDGIYDFLLGEPKNSDVLEKVAPFYEGIYAPLGFLITGRTRYSTILREAGFYSSGEEFLDIGTGPGKIFDYVSCQQCYGLDISLRFLRILKRNRKNVTPIRGDAMSLPFSDESFSGASAMFVIHMLSDPVQALSEMSRVLKRKGRCSLGLLTKNGWVANLLAKWWKLELRSESFYIGLIERSGLKVTGEKQMGPWSLLKCEKT</sequence>
<name>A0A2U9IUK2_9CREN</name>
<dbReference type="Proteomes" id="UP000247586">
    <property type="component" value="Chromosome"/>
</dbReference>
<feature type="domain" description="Methyltransferase type 11" evidence="1">
    <location>
        <begin position="86"/>
        <end position="173"/>
    </location>
</feature>
<dbReference type="KEGG" id="mhk:DFR87_08395"/>
<gene>
    <name evidence="2" type="ORF">DFR87_08395</name>
</gene>
<dbReference type="STRING" id="1293036.GCA_001315825_00002"/>
<dbReference type="RefSeq" id="WP_110369321.1">
    <property type="nucleotide sequence ID" value="NZ_CP029287.2"/>
</dbReference>